<evidence type="ECO:0000313" key="2">
    <source>
        <dbReference type="Proteomes" id="UP001060085"/>
    </source>
</evidence>
<comment type="caution">
    <text evidence="1">The sequence shown here is derived from an EMBL/GenBank/DDBJ whole genome shotgun (WGS) entry which is preliminary data.</text>
</comment>
<protein>
    <submittedName>
        <fullName evidence="1">Uncharacterized protein</fullName>
    </submittedName>
</protein>
<reference evidence="2" key="1">
    <citation type="journal article" date="2023" name="Nat. Plants">
        <title>Single-cell RNA sequencing provides a high-resolution roadmap for understanding the multicellular compartmentation of specialized metabolism.</title>
        <authorList>
            <person name="Sun S."/>
            <person name="Shen X."/>
            <person name="Li Y."/>
            <person name="Li Y."/>
            <person name="Wang S."/>
            <person name="Li R."/>
            <person name="Zhang H."/>
            <person name="Shen G."/>
            <person name="Guo B."/>
            <person name="Wei J."/>
            <person name="Xu J."/>
            <person name="St-Pierre B."/>
            <person name="Chen S."/>
            <person name="Sun C."/>
        </authorList>
    </citation>
    <scope>NUCLEOTIDE SEQUENCE [LARGE SCALE GENOMIC DNA]</scope>
</reference>
<keyword evidence="2" id="KW-1185">Reference proteome</keyword>
<dbReference type="Proteomes" id="UP001060085">
    <property type="component" value="Linkage Group LG02"/>
</dbReference>
<name>A0ACC0BRH5_CATRO</name>
<evidence type="ECO:0000313" key="1">
    <source>
        <dbReference type="EMBL" id="KAI5675209.1"/>
    </source>
</evidence>
<organism evidence="1 2">
    <name type="scientific">Catharanthus roseus</name>
    <name type="common">Madagascar periwinkle</name>
    <name type="synonym">Vinca rosea</name>
    <dbReference type="NCBI Taxonomy" id="4058"/>
    <lineage>
        <taxon>Eukaryota</taxon>
        <taxon>Viridiplantae</taxon>
        <taxon>Streptophyta</taxon>
        <taxon>Embryophyta</taxon>
        <taxon>Tracheophyta</taxon>
        <taxon>Spermatophyta</taxon>
        <taxon>Magnoliopsida</taxon>
        <taxon>eudicotyledons</taxon>
        <taxon>Gunneridae</taxon>
        <taxon>Pentapetalae</taxon>
        <taxon>asterids</taxon>
        <taxon>lamiids</taxon>
        <taxon>Gentianales</taxon>
        <taxon>Apocynaceae</taxon>
        <taxon>Rauvolfioideae</taxon>
        <taxon>Vinceae</taxon>
        <taxon>Catharanthinae</taxon>
        <taxon>Catharanthus</taxon>
    </lineage>
</organism>
<dbReference type="EMBL" id="CM044702">
    <property type="protein sequence ID" value="KAI5675209.1"/>
    <property type="molecule type" value="Genomic_DNA"/>
</dbReference>
<proteinExistence type="predicted"/>
<gene>
    <name evidence="1" type="ORF">M9H77_06159</name>
</gene>
<accession>A0ACC0BRH5</accession>
<sequence length="504" mass="57640">MELVYFTSIIFIIIIPIFFLLLKTLQQKKNPNKSQFPLPPSPPSLPIIGHFHLLKGPQHRVLQSLSHKYGPIIYLRFGNRPTVVVSSPSLAEECFTKNNDIILANRPHFLITDLFSYNNTSISFSPYGELWRNLRRVTTIHVFSSFSVQQSASIRTEEIRSGVQKLLSDSKEYGNWIELNLSCFLEELVQNVIMKMVCGKKWSSSGDLFRQIGSIASICDYIPILRWIDFGGLKKKMIEFRKETDIFLQELIDEGRKMRRSCSIDDEKQGKKTIVEAYLSLQEDEPQYYTDAVIKGLIQTMFTAGTDTSVLTMQWAMVHLLNHPDVLEKARNEIDKHIPPGRLIEDLDLPKLPYLRYIINETLRLYPAAPLLLPHFASEDCIISGYKVPKGTTVLINAWAIHRDPSVWEEPTKFKPERFEGIEEGFKFLPFGKGRRSCPGNNLALRFVGLALGTLIQCFEWKRLGTELVDLDEKAGLTIRKDKPLKGLYTSRPAIRQLCISSSS</sequence>